<proteinExistence type="predicted"/>
<evidence type="ECO:0008006" key="4">
    <source>
        <dbReference type="Google" id="ProtNLM"/>
    </source>
</evidence>
<organism evidence="2 3">
    <name type="scientific">Abyssobacteria bacterium (strain SURF_5)</name>
    <dbReference type="NCBI Taxonomy" id="2093360"/>
    <lineage>
        <taxon>Bacteria</taxon>
        <taxon>Pseudomonadati</taxon>
        <taxon>Candidatus Hydrogenedentota</taxon>
        <taxon>Candidatus Abyssobacteria</taxon>
    </lineage>
</organism>
<evidence type="ECO:0000256" key="1">
    <source>
        <dbReference type="SAM" id="Phobius"/>
    </source>
</evidence>
<dbReference type="Proteomes" id="UP000265882">
    <property type="component" value="Unassembled WGS sequence"/>
</dbReference>
<sequence>MQETESGQERQEQEGLRTTQNGFVIGVVAATGALAVVLFLMAHAVRQSVPARAPQWSAAAGDKRGGQTFLTIERLNDRFLTNAAGIAELEITGVVRNSGPSAVETADLKCHFKTREGREACMEIPLIVDSRLDGFEARPLDPFSTRRFSARVADFPDALEPELFHAELVNIGLSSF</sequence>
<gene>
    <name evidence="2" type="ORF">C4520_06200</name>
</gene>
<protein>
    <recommendedName>
        <fullName evidence="4">DUF2393 domain-containing protein</fullName>
    </recommendedName>
</protein>
<dbReference type="AlphaFoldDB" id="A0A3A4NX44"/>
<evidence type="ECO:0000313" key="3">
    <source>
        <dbReference type="Proteomes" id="UP000265882"/>
    </source>
</evidence>
<name>A0A3A4NX44_ABYX5</name>
<keyword evidence="1" id="KW-1133">Transmembrane helix</keyword>
<dbReference type="EMBL" id="QZKU01000045">
    <property type="protein sequence ID" value="RJP23542.1"/>
    <property type="molecule type" value="Genomic_DNA"/>
</dbReference>
<comment type="caution">
    <text evidence="2">The sequence shown here is derived from an EMBL/GenBank/DDBJ whole genome shotgun (WGS) entry which is preliminary data.</text>
</comment>
<keyword evidence="1" id="KW-0812">Transmembrane</keyword>
<keyword evidence="1" id="KW-0472">Membrane</keyword>
<reference evidence="2 3" key="1">
    <citation type="journal article" date="2017" name="ISME J.">
        <title>Energy and carbon metabolisms in a deep terrestrial subsurface fluid microbial community.</title>
        <authorList>
            <person name="Momper L."/>
            <person name="Jungbluth S.P."/>
            <person name="Lee M.D."/>
            <person name="Amend J.P."/>
        </authorList>
    </citation>
    <scope>NUCLEOTIDE SEQUENCE [LARGE SCALE GENOMIC DNA]</scope>
    <source>
        <strain evidence="2">SURF_5</strain>
    </source>
</reference>
<evidence type="ECO:0000313" key="2">
    <source>
        <dbReference type="EMBL" id="RJP23542.1"/>
    </source>
</evidence>
<feature type="transmembrane region" description="Helical" evidence="1">
    <location>
        <begin position="23"/>
        <end position="42"/>
    </location>
</feature>
<accession>A0A3A4NX44</accession>